<keyword evidence="2" id="KW-1185">Reference proteome</keyword>
<proteinExistence type="predicted"/>
<accession>A0A7W7STM1</accession>
<dbReference type="Proteomes" id="UP000578819">
    <property type="component" value="Unassembled WGS sequence"/>
</dbReference>
<sequence length="93" mass="10397">MTAPDLPCIPPGTLLRLDSEDWYHPDEANCDVDRTVALIVAKVHTDSTSATSVSVWITGHAPECTWPTSEYHPPCIQLRVRCEALRRIVEGQR</sequence>
<evidence type="ECO:0000313" key="1">
    <source>
        <dbReference type="EMBL" id="MBB4960757.1"/>
    </source>
</evidence>
<organism evidence="1 2">
    <name type="scientific">Micromonospora polyrhachis</name>
    <dbReference type="NCBI Taxonomy" id="1282883"/>
    <lineage>
        <taxon>Bacteria</taxon>
        <taxon>Bacillati</taxon>
        <taxon>Actinomycetota</taxon>
        <taxon>Actinomycetes</taxon>
        <taxon>Micromonosporales</taxon>
        <taxon>Micromonosporaceae</taxon>
        <taxon>Micromonospora</taxon>
    </lineage>
</organism>
<dbReference type="RefSeq" id="WP_184536485.1">
    <property type="nucleotide sequence ID" value="NZ_JACHJW010000001.1"/>
</dbReference>
<reference evidence="1 2" key="1">
    <citation type="submission" date="2020-08" db="EMBL/GenBank/DDBJ databases">
        <title>Sequencing the genomes of 1000 actinobacteria strains.</title>
        <authorList>
            <person name="Klenk H.-P."/>
        </authorList>
    </citation>
    <scope>NUCLEOTIDE SEQUENCE [LARGE SCALE GENOMIC DNA]</scope>
    <source>
        <strain evidence="1 2">DSM 45886</strain>
    </source>
</reference>
<dbReference type="AlphaFoldDB" id="A0A7W7STM1"/>
<name>A0A7W7STM1_9ACTN</name>
<gene>
    <name evidence="1" type="ORF">FHR38_004490</name>
</gene>
<dbReference type="EMBL" id="JACHJW010000001">
    <property type="protein sequence ID" value="MBB4960757.1"/>
    <property type="molecule type" value="Genomic_DNA"/>
</dbReference>
<evidence type="ECO:0000313" key="2">
    <source>
        <dbReference type="Proteomes" id="UP000578819"/>
    </source>
</evidence>
<comment type="caution">
    <text evidence="1">The sequence shown here is derived from an EMBL/GenBank/DDBJ whole genome shotgun (WGS) entry which is preliminary data.</text>
</comment>
<protein>
    <submittedName>
        <fullName evidence="1">Uncharacterized protein</fullName>
    </submittedName>
</protein>